<dbReference type="InterPro" id="IPR036251">
    <property type="entry name" value="Arg_repress_C_sf"/>
</dbReference>
<dbReference type="Pfam" id="PF01316">
    <property type="entry name" value="Arg_repressor"/>
    <property type="match status" value="1"/>
</dbReference>
<evidence type="ECO:0000259" key="12">
    <source>
        <dbReference type="Pfam" id="PF02863"/>
    </source>
</evidence>
<organism evidence="13 14">
    <name type="scientific">Candidatus Protofrankia datiscae</name>
    <dbReference type="NCBI Taxonomy" id="2716812"/>
    <lineage>
        <taxon>Bacteria</taxon>
        <taxon>Bacillati</taxon>
        <taxon>Actinomycetota</taxon>
        <taxon>Actinomycetes</taxon>
        <taxon>Frankiales</taxon>
        <taxon>Frankiaceae</taxon>
        <taxon>Protofrankia</taxon>
    </lineage>
</organism>
<accession>F8AZT7</accession>
<evidence type="ECO:0000313" key="14">
    <source>
        <dbReference type="Proteomes" id="UP000001549"/>
    </source>
</evidence>
<dbReference type="InterPro" id="IPR036388">
    <property type="entry name" value="WH-like_DNA-bd_sf"/>
</dbReference>
<dbReference type="PANTHER" id="PTHR34471">
    <property type="entry name" value="ARGININE REPRESSOR"/>
    <property type="match status" value="1"/>
</dbReference>
<dbReference type="GO" id="GO:0006526">
    <property type="term" value="P:L-arginine biosynthetic process"/>
    <property type="evidence" value="ECO:0007669"/>
    <property type="project" value="UniProtKB-UniPathway"/>
</dbReference>
<dbReference type="GO" id="GO:0003700">
    <property type="term" value="F:DNA-binding transcription factor activity"/>
    <property type="evidence" value="ECO:0007669"/>
    <property type="project" value="UniProtKB-UniRule"/>
</dbReference>
<comment type="similarity">
    <text evidence="2 8">Belongs to the ArgR family.</text>
</comment>
<dbReference type="SUPFAM" id="SSF55252">
    <property type="entry name" value="C-terminal domain of arginine repressor"/>
    <property type="match status" value="1"/>
</dbReference>
<dbReference type="SUPFAM" id="SSF46785">
    <property type="entry name" value="Winged helix' DNA-binding domain"/>
    <property type="match status" value="1"/>
</dbReference>
<keyword evidence="3 8" id="KW-0963">Cytoplasm</keyword>
<dbReference type="HOGENOM" id="CLU_097103_1_0_11"/>
<keyword evidence="4 8" id="KW-0678">Repressor</keyword>
<evidence type="ECO:0000256" key="4">
    <source>
        <dbReference type="ARBA" id="ARBA00022491"/>
    </source>
</evidence>
<sequence>MTGRQGHATATTTQAAGATATTRAGRATATTQVAKAATAAQVAGPQGHESAVAAQPPATVRHAAAPLTKHARQVRLAALIARQPVRSQTELARLLAAEGVQVTQATLSRDLEDLGATKVRSPQGGLVYAVDVNLAPAESVRLPLGRLCEELLVSAEANGDLLVLRTPPGAAQLFASALDRASLPEVMGTIAGDDTVLVVCRSARVAAGSPPPAGDGPTGPELAARLLGLAEGRARDSFVGLVDPGSAPGG</sequence>
<gene>
    <name evidence="8" type="primary">argR</name>
    <name evidence="13" type="ordered locus">FsymDg_3272</name>
</gene>
<keyword evidence="8" id="KW-0028">Amino-acid biosynthesis</keyword>
<dbReference type="GO" id="GO:0005737">
    <property type="term" value="C:cytoplasm"/>
    <property type="evidence" value="ECO:0007669"/>
    <property type="project" value="UniProtKB-SubCell"/>
</dbReference>
<comment type="subcellular location">
    <subcellularLocation>
        <location evidence="1 8">Cytoplasm</location>
    </subcellularLocation>
</comment>
<dbReference type="Gene3D" id="1.10.10.10">
    <property type="entry name" value="Winged helix-like DNA-binding domain superfamily/Winged helix DNA-binding domain"/>
    <property type="match status" value="1"/>
</dbReference>
<keyword evidence="8" id="KW-0055">Arginine biosynthesis</keyword>
<evidence type="ECO:0000256" key="9">
    <source>
        <dbReference type="NCBIfam" id="TIGR01529"/>
    </source>
</evidence>
<dbReference type="Gene3D" id="3.30.1360.40">
    <property type="match status" value="1"/>
</dbReference>
<name>F8AZT7_9ACTN</name>
<dbReference type="UniPathway" id="UPA00068"/>
<evidence type="ECO:0000256" key="1">
    <source>
        <dbReference type="ARBA" id="ARBA00004496"/>
    </source>
</evidence>
<feature type="domain" description="Arginine repressor C-terminal" evidence="12">
    <location>
        <begin position="149"/>
        <end position="206"/>
    </location>
</feature>
<dbReference type="GO" id="GO:1900079">
    <property type="term" value="P:regulation of arginine biosynthetic process"/>
    <property type="evidence" value="ECO:0007669"/>
    <property type="project" value="UniProtKB-UniRule"/>
</dbReference>
<dbReference type="InterPro" id="IPR020899">
    <property type="entry name" value="Arg_repress_C"/>
</dbReference>
<comment type="pathway">
    <text evidence="8">Amino-acid biosynthesis; L-arginine biosynthesis [regulation].</text>
</comment>
<dbReference type="STRING" id="656024.FsymDg_3272"/>
<evidence type="ECO:0000256" key="8">
    <source>
        <dbReference type="HAMAP-Rule" id="MF_00173"/>
    </source>
</evidence>
<dbReference type="KEGG" id="fsy:FsymDg_3272"/>
<keyword evidence="7 8" id="KW-0804">Transcription</keyword>
<dbReference type="PRINTS" id="PR01467">
    <property type="entry name" value="ARGREPRESSOR"/>
</dbReference>
<dbReference type="Pfam" id="PF02863">
    <property type="entry name" value="Arg_repressor_C"/>
    <property type="match status" value="1"/>
</dbReference>
<evidence type="ECO:0000256" key="2">
    <source>
        <dbReference type="ARBA" id="ARBA00008316"/>
    </source>
</evidence>
<dbReference type="InterPro" id="IPR001669">
    <property type="entry name" value="Arg_repress"/>
</dbReference>
<feature type="region of interest" description="Disordered" evidence="10">
    <location>
        <begin position="1"/>
        <end position="29"/>
    </location>
</feature>
<dbReference type="GO" id="GO:0003677">
    <property type="term" value="F:DNA binding"/>
    <property type="evidence" value="ECO:0007669"/>
    <property type="project" value="UniProtKB-KW"/>
</dbReference>
<evidence type="ECO:0000313" key="13">
    <source>
        <dbReference type="EMBL" id="AEH10576.1"/>
    </source>
</evidence>
<comment type="function">
    <text evidence="8">Regulates arginine biosynthesis genes.</text>
</comment>
<keyword evidence="14" id="KW-1185">Reference proteome</keyword>
<keyword evidence="5 8" id="KW-0805">Transcription regulation</keyword>
<reference evidence="13 14" key="1">
    <citation type="submission" date="2011-05" db="EMBL/GenBank/DDBJ databases">
        <title>Complete sequence of chromosome of Frankia symbiont of Datisca glomerata.</title>
        <authorList>
            <consortium name="US DOE Joint Genome Institute"/>
            <person name="Lucas S."/>
            <person name="Han J."/>
            <person name="Lapidus A."/>
            <person name="Cheng J.-F."/>
            <person name="Goodwin L."/>
            <person name="Pitluck S."/>
            <person name="Peters L."/>
            <person name="Mikhailova N."/>
            <person name="Chertkov O."/>
            <person name="Teshima H."/>
            <person name="Han C."/>
            <person name="Tapia R."/>
            <person name="Land M."/>
            <person name="Hauser L."/>
            <person name="Kyrpides N."/>
            <person name="Ivanova N."/>
            <person name="Pagani I."/>
            <person name="Berry A."/>
            <person name="Pawlowski K."/>
            <person name="Persson T."/>
            <person name="Vanden Heuvel B."/>
            <person name="Benson D."/>
            <person name="Woyke T."/>
        </authorList>
    </citation>
    <scope>NUCLEOTIDE SEQUENCE [LARGE SCALE GENOMIC DNA]</scope>
    <source>
        <strain evidence="14">4085684</strain>
    </source>
</reference>
<dbReference type="AlphaFoldDB" id="F8AZT7"/>
<dbReference type="GO" id="GO:0051259">
    <property type="term" value="P:protein complex oligomerization"/>
    <property type="evidence" value="ECO:0007669"/>
    <property type="project" value="InterPro"/>
</dbReference>
<protein>
    <recommendedName>
        <fullName evidence="8 9">Arginine repressor</fullName>
    </recommendedName>
</protein>
<dbReference type="Proteomes" id="UP000001549">
    <property type="component" value="Chromosome"/>
</dbReference>
<evidence type="ECO:0000256" key="10">
    <source>
        <dbReference type="SAM" id="MobiDB-lite"/>
    </source>
</evidence>
<dbReference type="PANTHER" id="PTHR34471:SF1">
    <property type="entry name" value="ARGININE REPRESSOR"/>
    <property type="match status" value="1"/>
</dbReference>
<dbReference type="HAMAP" id="MF_00173">
    <property type="entry name" value="Arg_repressor"/>
    <property type="match status" value="1"/>
</dbReference>
<dbReference type="NCBIfam" id="TIGR01529">
    <property type="entry name" value="argR_whole"/>
    <property type="match status" value="1"/>
</dbReference>
<dbReference type="InterPro" id="IPR036390">
    <property type="entry name" value="WH_DNA-bd_sf"/>
</dbReference>
<proteinExistence type="inferred from homology"/>
<evidence type="ECO:0000256" key="6">
    <source>
        <dbReference type="ARBA" id="ARBA00023125"/>
    </source>
</evidence>
<dbReference type="InterPro" id="IPR020900">
    <property type="entry name" value="Arg_repress_DNA-bd"/>
</dbReference>
<evidence type="ECO:0000256" key="5">
    <source>
        <dbReference type="ARBA" id="ARBA00023015"/>
    </source>
</evidence>
<feature type="domain" description="Arginine repressor DNA-binding" evidence="11">
    <location>
        <begin position="68"/>
        <end position="130"/>
    </location>
</feature>
<keyword evidence="6 8" id="KW-0238">DNA-binding</keyword>
<evidence type="ECO:0000256" key="3">
    <source>
        <dbReference type="ARBA" id="ARBA00022490"/>
    </source>
</evidence>
<dbReference type="EMBL" id="CP002801">
    <property type="protein sequence ID" value="AEH10576.1"/>
    <property type="molecule type" value="Genomic_DNA"/>
</dbReference>
<dbReference type="eggNOG" id="COG1438">
    <property type="taxonomic scope" value="Bacteria"/>
</dbReference>
<dbReference type="GO" id="GO:0034618">
    <property type="term" value="F:arginine binding"/>
    <property type="evidence" value="ECO:0007669"/>
    <property type="project" value="InterPro"/>
</dbReference>
<evidence type="ECO:0000256" key="7">
    <source>
        <dbReference type="ARBA" id="ARBA00023163"/>
    </source>
</evidence>
<evidence type="ECO:0000259" key="11">
    <source>
        <dbReference type="Pfam" id="PF01316"/>
    </source>
</evidence>